<dbReference type="EMBL" id="AUXW01000156">
    <property type="protein sequence ID" value="KKE82851.1"/>
    <property type="molecule type" value="Genomic_DNA"/>
</dbReference>
<organism evidence="1 2">
    <name type="scientific">Pseudoalteromonas luteoviolacea S4054</name>
    <dbReference type="NCBI Taxonomy" id="1129367"/>
    <lineage>
        <taxon>Bacteria</taxon>
        <taxon>Pseudomonadati</taxon>
        <taxon>Pseudomonadota</taxon>
        <taxon>Gammaproteobacteria</taxon>
        <taxon>Alteromonadales</taxon>
        <taxon>Pseudoalteromonadaceae</taxon>
        <taxon>Pseudoalteromonas</taxon>
    </lineage>
</organism>
<gene>
    <name evidence="1" type="ORF">N479_16395</name>
</gene>
<protein>
    <submittedName>
        <fullName evidence="1">Uncharacterized protein</fullName>
    </submittedName>
</protein>
<proteinExistence type="predicted"/>
<comment type="caution">
    <text evidence="1">The sequence shown here is derived from an EMBL/GenBank/DDBJ whole genome shotgun (WGS) entry which is preliminary data.</text>
</comment>
<evidence type="ECO:0000313" key="2">
    <source>
        <dbReference type="Proteomes" id="UP000033434"/>
    </source>
</evidence>
<accession>A0A0F6AAJ8</accession>
<dbReference type="AlphaFoldDB" id="A0A0F6AAJ8"/>
<reference evidence="1 2" key="1">
    <citation type="journal article" date="2015" name="BMC Genomics">
        <title>Genome mining reveals unlocked bioactive potential of marine Gram-negative bacteria.</title>
        <authorList>
            <person name="Machado H."/>
            <person name="Sonnenschein E.C."/>
            <person name="Melchiorsen J."/>
            <person name="Gram L."/>
        </authorList>
    </citation>
    <scope>NUCLEOTIDE SEQUENCE [LARGE SCALE GENOMIC DNA]</scope>
    <source>
        <strain evidence="1 2">S4054</strain>
    </source>
</reference>
<evidence type="ECO:0000313" key="1">
    <source>
        <dbReference type="EMBL" id="KKE82851.1"/>
    </source>
</evidence>
<name>A0A0F6AAJ8_9GAMM</name>
<sequence>MATGLSGLNNNKAELMWAFIKDDVVNLKK</sequence>
<dbReference type="Proteomes" id="UP000033434">
    <property type="component" value="Unassembled WGS sequence"/>
</dbReference>